<feature type="transmembrane region" description="Helical" evidence="6">
    <location>
        <begin position="7"/>
        <end position="30"/>
    </location>
</feature>
<feature type="transmembrane region" description="Helical" evidence="6">
    <location>
        <begin position="42"/>
        <end position="64"/>
    </location>
</feature>
<comment type="subcellular location">
    <subcellularLocation>
        <location evidence="1">Cell membrane</location>
        <topology evidence="1">Multi-pass membrane protein</topology>
    </subcellularLocation>
</comment>
<protein>
    <recommendedName>
        <fullName evidence="9">YitT family protein</fullName>
    </recommendedName>
</protein>
<evidence type="ECO:0008006" key="9">
    <source>
        <dbReference type="Google" id="ProtNLM"/>
    </source>
</evidence>
<dbReference type="GO" id="GO:0005886">
    <property type="term" value="C:plasma membrane"/>
    <property type="evidence" value="ECO:0007669"/>
    <property type="project" value="UniProtKB-SubCell"/>
</dbReference>
<organism evidence="7 8">
    <name type="scientific">Jeotgalibacillus soli</name>
    <dbReference type="NCBI Taxonomy" id="889306"/>
    <lineage>
        <taxon>Bacteria</taxon>
        <taxon>Bacillati</taxon>
        <taxon>Bacillota</taxon>
        <taxon>Bacilli</taxon>
        <taxon>Bacillales</taxon>
        <taxon>Caryophanaceae</taxon>
        <taxon>Jeotgalibacillus</taxon>
    </lineage>
</organism>
<evidence type="ECO:0000256" key="4">
    <source>
        <dbReference type="ARBA" id="ARBA00022989"/>
    </source>
</evidence>
<evidence type="ECO:0000256" key="2">
    <source>
        <dbReference type="ARBA" id="ARBA00022475"/>
    </source>
</evidence>
<keyword evidence="4 6" id="KW-1133">Transmembrane helix</keyword>
<dbReference type="PATRIC" id="fig|889306.3.peg.247"/>
<feature type="transmembrane region" description="Helical" evidence="6">
    <location>
        <begin position="71"/>
        <end position="91"/>
    </location>
</feature>
<reference evidence="7 8" key="1">
    <citation type="submission" date="2015-01" db="EMBL/GenBank/DDBJ databases">
        <title>Genome sequencing of Jeotgalibacillus soli.</title>
        <authorList>
            <person name="Goh K.M."/>
            <person name="Chan K.-G."/>
            <person name="Yaakop A.S."/>
            <person name="Ee R."/>
            <person name="Gan H.M."/>
            <person name="Chan C.S."/>
        </authorList>
    </citation>
    <scope>NUCLEOTIDE SEQUENCE [LARGE SCALE GENOMIC DNA]</scope>
    <source>
        <strain evidence="7 8">P9</strain>
    </source>
</reference>
<feature type="transmembrane region" description="Helical" evidence="6">
    <location>
        <begin position="140"/>
        <end position="162"/>
    </location>
</feature>
<gene>
    <name evidence="7" type="ORF">KP78_02430</name>
</gene>
<evidence type="ECO:0000313" key="7">
    <source>
        <dbReference type="EMBL" id="KIL51873.1"/>
    </source>
</evidence>
<keyword evidence="5 6" id="KW-0472">Membrane</keyword>
<keyword evidence="2" id="KW-1003">Cell membrane</keyword>
<evidence type="ECO:0000256" key="1">
    <source>
        <dbReference type="ARBA" id="ARBA00004651"/>
    </source>
</evidence>
<sequence>MLILKKGMAIIVGSSLLSLGLNGFLVPYQLLDGGIIGTALILHYYFNFQTGLCIILLSIPLFIYAWFHERIYFYNSLHGLLLSSLMIDWLAPLETQFTVPILPSSIIGGFLIGIGIGLMLRYETSTGGTDLLAQFISKWLSLNIGIVILIVDGFVVVVGYNVLGLQSFLYSSLTICVVGLMTSLIATKRSI</sequence>
<dbReference type="AlphaFoldDB" id="A0A0C2W765"/>
<dbReference type="STRING" id="889306.KP78_02430"/>
<dbReference type="InterPro" id="IPR051461">
    <property type="entry name" value="UPF0750_membrane"/>
</dbReference>
<dbReference type="PANTHER" id="PTHR33545">
    <property type="entry name" value="UPF0750 MEMBRANE PROTEIN YITT-RELATED"/>
    <property type="match status" value="1"/>
</dbReference>
<keyword evidence="3 6" id="KW-0812">Transmembrane</keyword>
<evidence type="ECO:0000313" key="8">
    <source>
        <dbReference type="Proteomes" id="UP000031938"/>
    </source>
</evidence>
<comment type="caution">
    <text evidence="7">The sequence shown here is derived from an EMBL/GenBank/DDBJ whole genome shotgun (WGS) entry which is preliminary data.</text>
</comment>
<feature type="transmembrane region" description="Helical" evidence="6">
    <location>
        <begin position="97"/>
        <end position="120"/>
    </location>
</feature>
<feature type="transmembrane region" description="Helical" evidence="6">
    <location>
        <begin position="168"/>
        <end position="187"/>
    </location>
</feature>
<dbReference type="PANTHER" id="PTHR33545:SF5">
    <property type="entry name" value="UPF0750 MEMBRANE PROTEIN YITT"/>
    <property type="match status" value="1"/>
</dbReference>
<accession>A0A0C2W765</accession>
<proteinExistence type="predicted"/>
<evidence type="ECO:0000256" key="5">
    <source>
        <dbReference type="ARBA" id="ARBA00023136"/>
    </source>
</evidence>
<dbReference type="EMBL" id="JXRP01000006">
    <property type="protein sequence ID" value="KIL51873.1"/>
    <property type="molecule type" value="Genomic_DNA"/>
</dbReference>
<dbReference type="Proteomes" id="UP000031938">
    <property type="component" value="Unassembled WGS sequence"/>
</dbReference>
<name>A0A0C2W765_9BACL</name>
<keyword evidence="8" id="KW-1185">Reference proteome</keyword>
<evidence type="ECO:0000256" key="3">
    <source>
        <dbReference type="ARBA" id="ARBA00022692"/>
    </source>
</evidence>
<evidence type="ECO:0000256" key="6">
    <source>
        <dbReference type="SAM" id="Phobius"/>
    </source>
</evidence>
<dbReference type="Pfam" id="PF02588">
    <property type="entry name" value="YitT_membrane"/>
    <property type="match status" value="1"/>
</dbReference>
<dbReference type="InterPro" id="IPR003740">
    <property type="entry name" value="YitT"/>
</dbReference>